<dbReference type="EMBL" id="CM027681">
    <property type="protein sequence ID" value="KAG0542025.1"/>
    <property type="molecule type" value="Genomic_DNA"/>
</dbReference>
<proteinExistence type="predicted"/>
<name>A0A921RN52_SORBI</name>
<gene>
    <name evidence="2" type="ORF">BDA96_02G067400</name>
</gene>
<protein>
    <submittedName>
        <fullName evidence="2">Uncharacterized protein</fullName>
    </submittedName>
</protein>
<accession>A0A921RN52</accession>
<reference evidence="2" key="1">
    <citation type="journal article" date="2019" name="BMC Genomics">
        <title>A new reference genome for Sorghum bicolor reveals high levels of sequence similarity between sweet and grain genotypes: implications for the genetics of sugar metabolism.</title>
        <authorList>
            <person name="Cooper E.A."/>
            <person name="Brenton Z.W."/>
            <person name="Flinn B.S."/>
            <person name="Jenkins J."/>
            <person name="Shu S."/>
            <person name="Flowers D."/>
            <person name="Luo F."/>
            <person name="Wang Y."/>
            <person name="Xia P."/>
            <person name="Barry K."/>
            <person name="Daum C."/>
            <person name="Lipzen A."/>
            <person name="Yoshinaga Y."/>
            <person name="Schmutz J."/>
            <person name="Saski C."/>
            <person name="Vermerris W."/>
            <person name="Kresovich S."/>
        </authorList>
    </citation>
    <scope>NUCLEOTIDE SEQUENCE</scope>
</reference>
<evidence type="ECO:0000256" key="1">
    <source>
        <dbReference type="SAM" id="MobiDB-lite"/>
    </source>
</evidence>
<feature type="region of interest" description="Disordered" evidence="1">
    <location>
        <begin position="58"/>
        <end position="86"/>
    </location>
</feature>
<evidence type="ECO:0000313" key="3">
    <source>
        <dbReference type="Proteomes" id="UP000807115"/>
    </source>
</evidence>
<sequence length="86" mass="9692">MLPFYSVMIRIRRPSVRTLLSTHFVVSPRLLIHSSFSSPLFSLISPPLPPLRTMRPHVLSRHRRATPPSFSPSLPAATHTPSMPPE</sequence>
<reference evidence="2" key="2">
    <citation type="submission" date="2020-10" db="EMBL/GenBank/DDBJ databases">
        <authorList>
            <person name="Cooper E.A."/>
            <person name="Brenton Z.W."/>
            <person name="Flinn B.S."/>
            <person name="Jenkins J."/>
            <person name="Shu S."/>
            <person name="Flowers D."/>
            <person name="Luo F."/>
            <person name="Wang Y."/>
            <person name="Xia P."/>
            <person name="Barry K."/>
            <person name="Daum C."/>
            <person name="Lipzen A."/>
            <person name="Yoshinaga Y."/>
            <person name="Schmutz J."/>
            <person name="Saski C."/>
            <person name="Vermerris W."/>
            <person name="Kresovich S."/>
        </authorList>
    </citation>
    <scope>NUCLEOTIDE SEQUENCE</scope>
</reference>
<evidence type="ECO:0000313" key="2">
    <source>
        <dbReference type="EMBL" id="KAG0542025.1"/>
    </source>
</evidence>
<dbReference type="Proteomes" id="UP000807115">
    <property type="component" value="Chromosome 2"/>
</dbReference>
<organism evidence="2 3">
    <name type="scientific">Sorghum bicolor</name>
    <name type="common">Sorghum</name>
    <name type="synonym">Sorghum vulgare</name>
    <dbReference type="NCBI Taxonomy" id="4558"/>
    <lineage>
        <taxon>Eukaryota</taxon>
        <taxon>Viridiplantae</taxon>
        <taxon>Streptophyta</taxon>
        <taxon>Embryophyta</taxon>
        <taxon>Tracheophyta</taxon>
        <taxon>Spermatophyta</taxon>
        <taxon>Magnoliopsida</taxon>
        <taxon>Liliopsida</taxon>
        <taxon>Poales</taxon>
        <taxon>Poaceae</taxon>
        <taxon>PACMAD clade</taxon>
        <taxon>Panicoideae</taxon>
        <taxon>Andropogonodae</taxon>
        <taxon>Andropogoneae</taxon>
        <taxon>Sorghinae</taxon>
        <taxon>Sorghum</taxon>
    </lineage>
</organism>
<comment type="caution">
    <text evidence="2">The sequence shown here is derived from an EMBL/GenBank/DDBJ whole genome shotgun (WGS) entry which is preliminary data.</text>
</comment>
<dbReference type="AlphaFoldDB" id="A0A921RN52"/>